<accession>A0A7Z2GP00</accession>
<comment type="similarity">
    <text evidence="2">Belongs to the histone-like protein H-NS family.</text>
</comment>
<dbReference type="KEGG" id="pacs:FAZ98_25035"/>
<feature type="region of interest" description="Disordered" evidence="5">
    <location>
        <begin position="96"/>
        <end position="121"/>
    </location>
</feature>
<dbReference type="InterPro" id="IPR027444">
    <property type="entry name" value="H-NS_C_dom"/>
</dbReference>
<keyword evidence="8" id="KW-1185">Reference proteome</keyword>
<evidence type="ECO:0000256" key="5">
    <source>
        <dbReference type="SAM" id="MobiDB-lite"/>
    </source>
</evidence>
<dbReference type="EMBL" id="CP046915">
    <property type="protein sequence ID" value="QGZ65054.1"/>
    <property type="molecule type" value="Genomic_DNA"/>
</dbReference>
<dbReference type="GO" id="GO:0009295">
    <property type="term" value="C:nucleoid"/>
    <property type="evidence" value="ECO:0007669"/>
    <property type="project" value="UniProtKB-SubCell"/>
</dbReference>
<feature type="compositionally biased region" description="Basic and acidic residues" evidence="5">
    <location>
        <begin position="105"/>
        <end position="121"/>
    </location>
</feature>
<evidence type="ECO:0000256" key="1">
    <source>
        <dbReference type="ARBA" id="ARBA00004453"/>
    </source>
</evidence>
<sequence length="121" mass="14174">MNSKVSVLKQQLARLDERITVAWQQEQKAAIEHIRQVMNFFNLVPNQLRVDRRGTYNTKPLQMKYQDPVTGATWTGRGRAPSWIRNRSYDEFLVRQPDGANPAARENRRNRQRAATDRHGE</sequence>
<reference evidence="7 8" key="1">
    <citation type="submission" date="2019-12" db="EMBL/GenBank/DDBJ databases">
        <title>Paraburkholderia acidiphila 7Q-K02 sp. nov and Paraburkholderia acidisoli DHF22 sp. nov., two strains isolated from forest soil.</title>
        <authorList>
            <person name="Gao Z."/>
            <person name="Qiu L."/>
        </authorList>
    </citation>
    <scope>NUCLEOTIDE SEQUENCE [LARGE SCALE GENOMIC DNA]</scope>
    <source>
        <strain evidence="7 8">DHF22</strain>
    </source>
</reference>
<dbReference type="OrthoDB" id="9007948at2"/>
<dbReference type="Gene3D" id="4.10.430.30">
    <property type="match status" value="1"/>
</dbReference>
<dbReference type="Pfam" id="PF00816">
    <property type="entry name" value="Histone_HNS"/>
    <property type="match status" value="1"/>
</dbReference>
<evidence type="ECO:0000259" key="6">
    <source>
        <dbReference type="SMART" id="SM00528"/>
    </source>
</evidence>
<proteinExistence type="inferred from homology"/>
<organism evidence="7 8">
    <name type="scientific">Paraburkholderia acidisoli</name>
    <dbReference type="NCBI Taxonomy" id="2571748"/>
    <lineage>
        <taxon>Bacteria</taxon>
        <taxon>Pseudomonadati</taxon>
        <taxon>Pseudomonadota</taxon>
        <taxon>Betaproteobacteria</taxon>
        <taxon>Burkholderiales</taxon>
        <taxon>Burkholderiaceae</taxon>
        <taxon>Paraburkholderia</taxon>
    </lineage>
</organism>
<dbReference type="RefSeq" id="WP_158955093.1">
    <property type="nucleotide sequence ID" value="NZ_CP046915.1"/>
</dbReference>
<dbReference type="AlphaFoldDB" id="A0A7Z2GP00"/>
<keyword evidence="3" id="KW-0963">Cytoplasm</keyword>
<protein>
    <submittedName>
        <fullName evidence="7">H-NS histone family protein</fullName>
    </submittedName>
</protein>
<keyword evidence="4" id="KW-0238">DNA-binding</keyword>
<dbReference type="PANTHER" id="PTHR38097">
    <property type="match status" value="1"/>
</dbReference>
<evidence type="ECO:0000313" key="8">
    <source>
        <dbReference type="Proteomes" id="UP000433577"/>
    </source>
</evidence>
<gene>
    <name evidence="7" type="ORF">FAZ98_25035</name>
</gene>
<feature type="domain" description="DNA-binding protein H-NS-like C-terminal" evidence="6">
    <location>
        <begin position="55"/>
        <end position="94"/>
    </location>
</feature>
<evidence type="ECO:0000313" key="7">
    <source>
        <dbReference type="EMBL" id="QGZ65054.1"/>
    </source>
</evidence>
<dbReference type="GO" id="GO:0003677">
    <property type="term" value="F:DNA binding"/>
    <property type="evidence" value="ECO:0007669"/>
    <property type="project" value="UniProtKB-KW"/>
</dbReference>
<comment type="subcellular location">
    <subcellularLocation>
        <location evidence="1">Cytoplasm</location>
        <location evidence="1">Nucleoid</location>
    </subcellularLocation>
</comment>
<dbReference type="Proteomes" id="UP000433577">
    <property type="component" value="Chromosome 3"/>
</dbReference>
<evidence type="ECO:0000256" key="3">
    <source>
        <dbReference type="ARBA" id="ARBA00022490"/>
    </source>
</evidence>
<evidence type="ECO:0000256" key="4">
    <source>
        <dbReference type="ARBA" id="ARBA00023125"/>
    </source>
</evidence>
<name>A0A7Z2GP00_9BURK</name>
<dbReference type="PANTHER" id="PTHR38097:SF2">
    <property type="entry name" value="DNA-BINDING PROTEIN STPA"/>
    <property type="match status" value="1"/>
</dbReference>
<dbReference type="SMART" id="SM00528">
    <property type="entry name" value="HNS"/>
    <property type="match status" value="1"/>
</dbReference>
<dbReference type="SUPFAM" id="SSF81273">
    <property type="entry name" value="H-NS histone-like proteins"/>
    <property type="match status" value="1"/>
</dbReference>
<evidence type="ECO:0000256" key="2">
    <source>
        <dbReference type="ARBA" id="ARBA00010610"/>
    </source>
</evidence>